<keyword evidence="2" id="KW-1185">Reference proteome</keyword>
<protein>
    <submittedName>
        <fullName evidence="1">Uncharacterized protein</fullName>
    </submittedName>
</protein>
<reference evidence="1 2" key="1">
    <citation type="journal article" date="2013" name="Genome Biol.">
        <title>Genome of Acanthamoeba castellanii highlights extensive lateral gene transfer and early evolution of tyrosine kinase signaling.</title>
        <authorList>
            <person name="Clarke M."/>
            <person name="Lohan A.J."/>
            <person name="Liu B."/>
            <person name="Lagkouvardos I."/>
            <person name="Roy S."/>
            <person name="Zafar N."/>
            <person name="Bertelli C."/>
            <person name="Schilde C."/>
            <person name="Kianianmomeni A."/>
            <person name="Burglin T.R."/>
            <person name="Frech C."/>
            <person name="Turcotte B."/>
            <person name="Kopec K.O."/>
            <person name="Synnott J.M."/>
            <person name="Choo C."/>
            <person name="Paponov I."/>
            <person name="Finkler A."/>
            <person name="Soon Heng Tan C."/>
            <person name="Hutchins A.P."/>
            <person name="Weinmeier T."/>
            <person name="Rattei T."/>
            <person name="Chu J.S."/>
            <person name="Gimenez G."/>
            <person name="Irimia M."/>
            <person name="Rigden D.J."/>
            <person name="Fitzpatrick D.A."/>
            <person name="Lorenzo-Morales J."/>
            <person name="Bateman A."/>
            <person name="Chiu C.H."/>
            <person name="Tang P."/>
            <person name="Hegemann P."/>
            <person name="Fromm H."/>
            <person name="Raoult D."/>
            <person name="Greub G."/>
            <person name="Miranda-Saavedra D."/>
            <person name="Chen N."/>
            <person name="Nash P."/>
            <person name="Ginger M.L."/>
            <person name="Horn M."/>
            <person name="Schaap P."/>
            <person name="Caler L."/>
            <person name="Loftus B."/>
        </authorList>
    </citation>
    <scope>NUCLEOTIDE SEQUENCE [LARGE SCALE GENOMIC DNA]</scope>
    <source>
        <strain evidence="1 2">Neff</strain>
    </source>
</reference>
<accession>L8HAU6</accession>
<dbReference type="RefSeq" id="XP_004347235.1">
    <property type="nucleotide sequence ID" value="XM_004347185.1"/>
</dbReference>
<dbReference type="Proteomes" id="UP000011083">
    <property type="component" value="Unassembled WGS sequence"/>
</dbReference>
<dbReference type="VEuPathDB" id="AmoebaDB:ACA1_386820"/>
<dbReference type="GeneID" id="14922768"/>
<evidence type="ECO:0000313" key="2">
    <source>
        <dbReference type="Proteomes" id="UP000011083"/>
    </source>
</evidence>
<dbReference type="EMBL" id="KB007900">
    <property type="protein sequence ID" value="ELR21853.1"/>
    <property type="molecule type" value="Genomic_DNA"/>
</dbReference>
<gene>
    <name evidence="1" type="ORF">ACA1_386820</name>
</gene>
<name>L8HAU6_ACACF</name>
<proteinExistence type="predicted"/>
<organism evidence="1 2">
    <name type="scientific">Acanthamoeba castellanii (strain ATCC 30010 / Neff)</name>
    <dbReference type="NCBI Taxonomy" id="1257118"/>
    <lineage>
        <taxon>Eukaryota</taxon>
        <taxon>Amoebozoa</taxon>
        <taxon>Discosea</taxon>
        <taxon>Longamoebia</taxon>
        <taxon>Centramoebida</taxon>
        <taxon>Acanthamoebidae</taxon>
        <taxon>Acanthamoeba</taxon>
    </lineage>
</organism>
<dbReference type="KEGG" id="acan:ACA1_386820"/>
<sequence>MEIATRKTQEVHALYVSGLVDNEVCKCVLKYFVKWCWVHSNTIKVVDEFMFADILHRWQEAHKVALHKASLGQHGEKGNALKEIKYNSWSTKAASLFVVQQRHLQYMCMKHDINEELNKHINNYGAFLGKDGFTTCFNFTKK</sequence>
<dbReference type="AlphaFoldDB" id="L8HAU6"/>
<evidence type="ECO:0000313" key="1">
    <source>
        <dbReference type="EMBL" id="ELR21853.1"/>
    </source>
</evidence>